<accession>A0A415U5P8</accession>
<name>A0A415U5P8_9FIRM</name>
<dbReference type="RefSeq" id="WP_118485994.1">
    <property type="nucleotide sequence ID" value="NZ_QRQO01000018.1"/>
</dbReference>
<dbReference type="AlphaFoldDB" id="A0A415U5P8"/>
<reference evidence="1 2" key="1">
    <citation type="submission" date="2018-08" db="EMBL/GenBank/DDBJ databases">
        <title>A genome reference for cultivated species of the human gut microbiota.</title>
        <authorList>
            <person name="Zou Y."/>
            <person name="Xue W."/>
            <person name="Luo G."/>
        </authorList>
    </citation>
    <scope>NUCLEOTIDE SEQUENCE [LARGE SCALE GENOMIC DNA]</scope>
    <source>
        <strain evidence="1 2">AF31-17AC</strain>
    </source>
</reference>
<comment type="caution">
    <text evidence="1">The sequence shown here is derived from an EMBL/GenBank/DDBJ whole genome shotgun (WGS) entry which is preliminary data.</text>
</comment>
<dbReference type="EMBL" id="QRQO01000018">
    <property type="protein sequence ID" value="RHN13341.1"/>
    <property type="molecule type" value="Genomic_DNA"/>
</dbReference>
<evidence type="ECO:0000313" key="2">
    <source>
        <dbReference type="Proteomes" id="UP000283700"/>
    </source>
</evidence>
<sequence length="82" mass="9410">MEDEQPNSVAGFDDISLVLLEEHLKATGSKLAKQVSKRGVKDILEEMKLLTGEPERLRTDIWQKRCHRRTGSLSGRCLQIYR</sequence>
<organism evidence="1 2">
    <name type="scientific">Anaerobutyricum hallii</name>
    <dbReference type="NCBI Taxonomy" id="39488"/>
    <lineage>
        <taxon>Bacteria</taxon>
        <taxon>Bacillati</taxon>
        <taxon>Bacillota</taxon>
        <taxon>Clostridia</taxon>
        <taxon>Lachnospirales</taxon>
        <taxon>Lachnospiraceae</taxon>
        <taxon>Anaerobutyricum</taxon>
    </lineage>
</organism>
<evidence type="ECO:0000313" key="1">
    <source>
        <dbReference type="EMBL" id="RHN13341.1"/>
    </source>
</evidence>
<gene>
    <name evidence="1" type="ORF">DWZ29_07735</name>
</gene>
<dbReference type="Proteomes" id="UP000283700">
    <property type="component" value="Unassembled WGS sequence"/>
</dbReference>
<proteinExistence type="predicted"/>
<protein>
    <submittedName>
        <fullName evidence="1">Uncharacterized protein</fullName>
    </submittedName>
</protein>